<feature type="transmembrane region" description="Helical" evidence="6">
    <location>
        <begin position="389"/>
        <end position="409"/>
    </location>
</feature>
<feature type="transmembrane region" description="Helical" evidence="6">
    <location>
        <begin position="33"/>
        <end position="52"/>
    </location>
</feature>
<feature type="transmembrane region" description="Helical" evidence="6">
    <location>
        <begin position="262"/>
        <end position="284"/>
    </location>
</feature>
<proteinExistence type="predicted"/>
<evidence type="ECO:0000256" key="1">
    <source>
        <dbReference type="ARBA" id="ARBA00004141"/>
    </source>
</evidence>
<organism evidence="7 8">
    <name type="scientific">Streptomyces longispororuber</name>
    <dbReference type="NCBI Taxonomy" id="68230"/>
    <lineage>
        <taxon>Bacteria</taxon>
        <taxon>Bacillati</taxon>
        <taxon>Actinomycetota</taxon>
        <taxon>Actinomycetes</taxon>
        <taxon>Kitasatosporales</taxon>
        <taxon>Streptomycetaceae</taxon>
        <taxon>Streptomyces</taxon>
    </lineage>
</organism>
<evidence type="ECO:0000313" key="7">
    <source>
        <dbReference type="EMBL" id="GHE44085.1"/>
    </source>
</evidence>
<accession>A0A918ZC74</accession>
<comment type="caution">
    <text evidence="7">The sequence shown here is derived from an EMBL/GenBank/DDBJ whole genome shotgun (WGS) entry which is preliminary data.</text>
</comment>
<evidence type="ECO:0000256" key="6">
    <source>
        <dbReference type="SAM" id="Phobius"/>
    </source>
</evidence>
<reference evidence="7" key="2">
    <citation type="submission" date="2020-09" db="EMBL/GenBank/DDBJ databases">
        <authorList>
            <person name="Sun Q."/>
            <person name="Ohkuma M."/>
        </authorList>
    </citation>
    <scope>NUCLEOTIDE SEQUENCE</scope>
    <source>
        <strain evidence="7">JCM 4784</strain>
    </source>
</reference>
<evidence type="ECO:0000256" key="5">
    <source>
        <dbReference type="ARBA" id="ARBA00023136"/>
    </source>
</evidence>
<feature type="transmembrane region" description="Helical" evidence="6">
    <location>
        <begin position="314"/>
        <end position="333"/>
    </location>
</feature>
<dbReference type="InterPro" id="IPR004840">
    <property type="entry name" value="Amino_acid_permease_CS"/>
</dbReference>
<feature type="transmembrane region" description="Helical" evidence="6">
    <location>
        <begin position="183"/>
        <end position="200"/>
    </location>
</feature>
<evidence type="ECO:0000256" key="2">
    <source>
        <dbReference type="ARBA" id="ARBA00022448"/>
    </source>
</evidence>
<feature type="transmembrane region" description="Helical" evidence="6">
    <location>
        <begin position="156"/>
        <end position="176"/>
    </location>
</feature>
<dbReference type="AlphaFoldDB" id="A0A918ZC74"/>
<dbReference type="Gene3D" id="1.20.1740.10">
    <property type="entry name" value="Amino acid/polyamine transporter I"/>
    <property type="match status" value="1"/>
</dbReference>
<feature type="transmembrane region" description="Helical" evidence="6">
    <location>
        <begin position="430"/>
        <end position="449"/>
    </location>
</feature>
<keyword evidence="5 6" id="KW-0472">Membrane</keyword>
<dbReference type="PANTHER" id="PTHR45649:SF26">
    <property type="entry name" value="OS04G0435100 PROTEIN"/>
    <property type="match status" value="1"/>
</dbReference>
<feature type="transmembrane region" description="Helical" evidence="6">
    <location>
        <begin position="64"/>
        <end position="97"/>
    </location>
</feature>
<dbReference type="PANTHER" id="PTHR45649">
    <property type="entry name" value="AMINO-ACID PERMEASE BAT1"/>
    <property type="match status" value="1"/>
</dbReference>
<keyword evidence="2" id="KW-0813">Transport</keyword>
<feature type="transmembrane region" description="Helical" evidence="6">
    <location>
        <begin position="365"/>
        <end position="383"/>
    </location>
</feature>
<dbReference type="InterPro" id="IPR002293">
    <property type="entry name" value="AA/rel_permease1"/>
</dbReference>
<gene>
    <name evidence="7" type="ORF">GCM10018785_12100</name>
</gene>
<dbReference type="PIRSF" id="PIRSF006060">
    <property type="entry name" value="AA_transporter"/>
    <property type="match status" value="1"/>
</dbReference>
<dbReference type="GO" id="GO:0006865">
    <property type="term" value="P:amino acid transport"/>
    <property type="evidence" value="ECO:0007669"/>
    <property type="project" value="InterPro"/>
</dbReference>
<feature type="transmembrane region" description="Helical" evidence="6">
    <location>
        <begin position="109"/>
        <end position="136"/>
    </location>
</feature>
<dbReference type="GO" id="GO:0016020">
    <property type="term" value="C:membrane"/>
    <property type="evidence" value="ECO:0007669"/>
    <property type="project" value="UniProtKB-SubCell"/>
</dbReference>
<evidence type="ECO:0000313" key="8">
    <source>
        <dbReference type="Proteomes" id="UP000608024"/>
    </source>
</evidence>
<dbReference type="Pfam" id="PF13520">
    <property type="entry name" value="AA_permease_2"/>
    <property type="match status" value="1"/>
</dbReference>
<dbReference type="PROSITE" id="PS00218">
    <property type="entry name" value="AMINO_ACID_PERMEASE_1"/>
    <property type="match status" value="1"/>
</dbReference>
<comment type="subcellular location">
    <subcellularLocation>
        <location evidence="1">Membrane</location>
        <topology evidence="1">Multi-pass membrane protein</topology>
    </subcellularLocation>
</comment>
<dbReference type="GO" id="GO:0022857">
    <property type="term" value="F:transmembrane transporter activity"/>
    <property type="evidence" value="ECO:0007669"/>
    <property type="project" value="InterPro"/>
</dbReference>
<evidence type="ECO:0000256" key="4">
    <source>
        <dbReference type="ARBA" id="ARBA00022989"/>
    </source>
</evidence>
<keyword evidence="3 6" id="KW-0812">Transmembrane</keyword>
<keyword evidence="8" id="KW-1185">Reference proteome</keyword>
<feature type="transmembrane region" description="Helical" evidence="6">
    <location>
        <begin position="220"/>
        <end position="241"/>
    </location>
</feature>
<sequence>MPLDVSRVSDEERLRQLGYRQTLSRSMSGRANFGVSFTIISILSGCMTLYGYGMNTGGPAVIMWGWLFVGLMTLFVGLSMAEVCSSYPTSAGLYFWAHRMAPERSAAAWAWFTGWFNTLGQIAVTAGIDFGAATFLNALLDLQFGYAATSGHTITLFGAILILHGILNTFGVRIVAFLNEISIWWHITGVLAISSALIFVPDHHQSVHFVLGEVTNNTGFSSTAYVVLIGLLMAQYTFTGYDASAHMTEETIDAAVAGPKGIVRSILVSLVAGFVLLFGFTYAIRSYTGALESSTGVPPAQILMDALGVATGKWLLLVIIVAQLFCGMASVTANSRMIYAFSRDGALPFSTTWHKLHPGTRTPTHAVWLATGGAFALGLPYLWNNTAYAAVTSIATIGLYIAYVIPTYLRLRQGNRFERGPWHLGSWSTIVGTVAVAWVLVITVLFMLPQSSPITAKTFNYAPIAVGVVLAFCGTWWLASARKWFLKSDHASRVARQRHGRPSR</sequence>
<feature type="transmembrane region" description="Helical" evidence="6">
    <location>
        <begin position="461"/>
        <end position="479"/>
    </location>
</feature>
<protein>
    <submittedName>
        <fullName evidence="7">Amino acid transporter</fullName>
    </submittedName>
</protein>
<evidence type="ECO:0000256" key="3">
    <source>
        <dbReference type="ARBA" id="ARBA00022692"/>
    </source>
</evidence>
<dbReference type="EMBL" id="BNBT01000010">
    <property type="protein sequence ID" value="GHE44085.1"/>
    <property type="molecule type" value="Genomic_DNA"/>
</dbReference>
<dbReference type="RefSeq" id="WP_229925415.1">
    <property type="nucleotide sequence ID" value="NZ_BNBT01000010.1"/>
</dbReference>
<keyword evidence="4 6" id="KW-1133">Transmembrane helix</keyword>
<dbReference type="Proteomes" id="UP000608024">
    <property type="component" value="Unassembled WGS sequence"/>
</dbReference>
<name>A0A918ZC74_9ACTN</name>
<reference evidence="7" key="1">
    <citation type="journal article" date="2014" name="Int. J. Syst. Evol. Microbiol.">
        <title>Complete genome sequence of Corynebacterium casei LMG S-19264T (=DSM 44701T), isolated from a smear-ripened cheese.</title>
        <authorList>
            <consortium name="US DOE Joint Genome Institute (JGI-PGF)"/>
            <person name="Walter F."/>
            <person name="Albersmeier A."/>
            <person name="Kalinowski J."/>
            <person name="Ruckert C."/>
        </authorList>
    </citation>
    <scope>NUCLEOTIDE SEQUENCE</scope>
    <source>
        <strain evidence="7">JCM 4784</strain>
    </source>
</reference>